<gene>
    <name evidence="2" type="ordered locus">Turpa_3888</name>
</gene>
<name>I4BB65_TURPD</name>
<protein>
    <recommendedName>
        <fullName evidence="1">YprB ribonuclease H-like domain-containing protein</fullName>
    </recommendedName>
</protein>
<dbReference type="EMBL" id="CP002959">
    <property type="protein sequence ID" value="AFM14522.1"/>
    <property type="molecule type" value="Genomic_DNA"/>
</dbReference>
<dbReference type="HOGENOM" id="CLU_776008_0_0_12"/>
<dbReference type="RefSeq" id="WP_014804999.1">
    <property type="nucleotide sequence ID" value="NC_018020.1"/>
</dbReference>
<dbReference type="Gene3D" id="3.30.420.10">
    <property type="entry name" value="Ribonuclease H-like superfamily/Ribonuclease H"/>
    <property type="match status" value="1"/>
</dbReference>
<keyword evidence="3" id="KW-1185">Reference proteome</keyword>
<dbReference type="GO" id="GO:0003676">
    <property type="term" value="F:nucleic acid binding"/>
    <property type="evidence" value="ECO:0007669"/>
    <property type="project" value="InterPro"/>
</dbReference>
<dbReference type="InterPro" id="IPR012337">
    <property type="entry name" value="RNaseH-like_sf"/>
</dbReference>
<dbReference type="KEGG" id="tpx:Turpa_3888"/>
<organism evidence="2 3">
    <name type="scientific">Turneriella parva (strain ATCC BAA-1111 / DSM 21527 / NCTC 11395 / H)</name>
    <name type="common">Leptospira parva</name>
    <dbReference type="NCBI Taxonomy" id="869212"/>
    <lineage>
        <taxon>Bacteria</taxon>
        <taxon>Pseudomonadati</taxon>
        <taxon>Spirochaetota</taxon>
        <taxon>Spirochaetia</taxon>
        <taxon>Leptospirales</taxon>
        <taxon>Leptospiraceae</taxon>
        <taxon>Turneriella</taxon>
    </lineage>
</organism>
<dbReference type="AlphaFoldDB" id="I4BB65"/>
<evidence type="ECO:0000313" key="3">
    <source>
        <dbReference type="Proteomes" id="UP000006048"/>
    </source>
</evidence>
<proteinExistence type="predicted"/>
<dbReference type="Proteomes" id="UP000006048">
    <property type="component" value="Chromosome"/>
</dbReference>
<evidence type="ECO:0000313" key="2">
    <source>
        <dbReference type="EMBL" id="AFM14522.1"/>
    </source>
</evidence>
<reference evidence="2 3" key="1">
    <citation type="submission" date="2012-06" db="EMBL/GenBank/DDBJ databases">
        <title>The complete chromosome of genome of Turneriella parva DSM 21527.</title>
        <authorList>
            <consortium name="US DOE Joint Genome Institute (JGI-PGF)"/>
            <person name="Lucas S."/>
            <person name="Han J."/>
            <person name="Lapidus A."/>
            <person name="Bruce D."/>
            <person name="Goodwin L."/>
            <person name="Pitluck S."/>
            <person name="Peters L."/>
            <person name="Kyrpides N."/>
            <person name="Mavromatis K."/>
            <person name="Ivanova N."/>
            <person name="Mikhailova N."/>
            <person name="Chertkov O."/>
            <person name="Detter J.C."/>
            <person name="Tapia R."/>
            <person name="Han C."/>
            <person name="Land M."/>
            <person name="Hauser L."/>
            <person name="Markowitz V."/>
            <person name="Cheng J.-F."/>
            <person name="Hugenholtz P."/>
            <person name="Woyke T."/>
            <person name="Wu D."/>
            <person name="Gronow S."/>
            <person name="Wellnitz S."/>
            <person name="Brambilla E."/>
            <person name="Klenk H.-P."/>
            <person name="Eisen J.A."/>
        </authorList>
    </citation>
    <scope>NUCLEOTIDE SEQUENCE [LARGE SCALE GENOMIC DNA]</scope>
    <source>
        <strain evidence="3">ATCC BAA-1111 / DSM 21527 / NCTC 11395 / H</strain>
    </source>
</reference>
<dbReference type="Pfam" id="PF13482">
    <property type="entry name" value="RNase_H_2"/>
    <property type="match status" value="1"/>
</dbReference>
<dbReference type="InterPro" id="IPR038720">
    <property type="entry name" value="YprB_RNase_H-like_dom"/>
</dbReference>
<dbReference type="PANTHER" id="PTHR38462:SF1">
    <property type="entry name" value="YPRB RIBONUCLEASE H-LIKE DOMAIN-CONTAINING PROTEIN"/>
    <property type="match status" value="1"/>
</dbReference>
<dbReference type="PANTHER" id="PTHR38462">
    <property type="entry name" value="EXONUCLEASE-LIKE PROTEIN"/>
    <property type="match status" value="1"/>
</dbReference>
<dbReference type="PATRIC" id="fig|869212.3.peg.3918"/>
<sequence>MTHDSLKARLNAYRSPAKPAPASAREQSVSPTAFELHESLHTLHPLSRTSLSLPQQVAVDFATDIDSSELLFFDLESTGLGSGEETYPFLIGAAGVNESETRLRLLFAPSPFEEADILKTFITLARQKTLVTFNGKSFDWPLVARRAQRYGILTQGAGERHIDLYHLIRRIYPEKPARLMDAEARLLGFTREGDVRGAEVAQAYFEYLHLGQSDLKEKIIHHNSIDVLSLVSLMKMVSDVFVAAREGVTGWAYKVHRHKSATPDDARVLLLARGLENLDARDLDLLSETYRKEKHYHAAARLALKSYRKGHAAAVVKAVKNLRRLNGKHASVRRIVRHALAREDERVQRQLLPYTED</sequence>
<accession>I4BB65</accession>
<dbReference type="OrthoDB" id="9790530at2"/>
<feature type="domain" description="YprB ribonuclease H-like" evidence="1">
    <location>
        <begin position="71"/>
        <end position="236"/>
    </location>
</feature>
<dbReference type="STRING" id="869212.Turpa_3888"/>
<dbReference type="SUPFAM" id="SSF53098">
    <property type="entry name" value="Ribonuclease H-like"/>
    <property type="match status" value="1"/>
</dbReference>
<evidence type="ECO:0000259" key="1">
    <source>
        <dbReference type="Pfam" id="PF13482"/>
    </source>
</evidence>
<dbReference type="InterPro" id="IPR036397">
    <property type="entry name" value="RNaseH_sf"/>
</dbReference>